<feature type="coiled-coil region" evidence="1">
    <location>
        <begin position="42"/>
        <end position="90"/>
    </location>
</feature>
<reference evidence="3 4" key="1">
    <citation type="submission" date="2018-06" db="EMBL/GenBank/DDBJ databases">
        <title>Actinomadura craniellae sp. nov. isolated from marine sponge Craniella sp.</title>
        <authorList>
            <person name="Li L."/>
            <person name="Xu Q.H."/>
            <person name="Lin H.W."/>
            <person name="Lu Y.H."/>
        </authorList>
    </citation>
    <scope>NUCLEOTIDE SEQUENCE [LARGE SCALE GENOMIC DNA]</scope>
    <source>
        <strain evidence="3 4">LHW63021</strain>
    </source>
</reference>
<organism evidence="3 4">
    <name type="scientific">Actinomadura craniellae</name>
    <dbReference type="NCBI Taxonomy" id="2231787"/>
    <lineage>
        <taxon>Bacteria</taxon>
        <taxon>Bacillati</taxon>
        <taxon>Actinomycetota</taxon>
        <taxon>Actinomycetes</taxon>
        <taxon>Streptosporangiales</taxon>
        <taxon>Thermomonosporaceae</taxon>
        <taxon>Actinomadura</taxon>
    </lineage>
</organism>
<dbReference type="RefSeq" id="WP_111865280.1">
    <property type="nucleotide sequence ID" value="NZ_QLYX01000004.1"/>
</dbReference>
<proteinExistence type="predicted"/>
<feature type="domain" description="D-alanyl-D-alanine carboxypeptidase-like core" evidence="2">
    <location>
        <begin position="241"/>
        <end position="347"/>
    </location>
</feature>
<dbReference type="EMBL" id="QLYX01000004">
    <property type="protein sequence ID" value="RAY15040.1"/>
    <property type="molecule type" value="Genomic_DNA"/>
</dbReference>
<dbReference type="OrthoDB" id="5496837at2"/>
<dbReference type="CDD" id="cd14814">
    <property type="entry name" value="Peptidase_M15"/>
    <property type="match status" value="1"/>
</dbReference>
<dbReference type="AlphaFoldDB" id="A0A365H7E6"/>
<dbReference type="GO" id="GO:0008233">
    <property type="term" value="F:peptidase activity"/>
    <property type="evidence" value="ECO:0007669"/>
    <property type="project" value="InterPro"/>
</dbReference>
<evidence type="ECO:0000313" key="3">
    <source>
        <dbReference type="EMBL" id="RAY15040.1"/>
    </source>
</evidence>
<dbReference type="SUPFAM" id="SSF55166">
    <property type="entry name" value="Hedgehog/DD-peptidase"/>
    <property type="match status" value="1"/>
</dbReference>
<dbReference type="InterPro" id="IPR052179">
    <property type="entry name" value="DD-CPase-like"/>
</dbReference>
<dbReference type="Gene3D" id="3.30.1380.10">
    <property type="match status" value="1"/>
</dbReference>
<dbReference type="PANTHER" id="PTHR34385">
    <property type="entry name" value="D-ALANYL-D-ALANINE CARBOXYPEPTIDASE"/>
    <property type="match status" value="1"/>
</dbReference>
<keyword evidence="1" id="KW-0175">Coiled coil</keyword>
<gene>
    <name evidence="3" type="ORF">DPM19_09860</name>
</gene>
<evidence type="ECO:0000256" key="1">
    <source>
        <dbReference type="SAM" id="Coils"/>
    </source>
</evidence>
<evidence type="ECO:0000259" key="2">
    <source>
        <dbReference type="Pfam" id="PF02557"/>
    </source>
</evidence>
<dbReference type="Pfam" id="PF02557">
    <property type="entry name" value="VanY"/>
    <property type="match status" value="1"/>
</dbReference>
<accession>A0A365H7E6</accession>
<feature type="coiled-coil region" evidence="1">
    <location>
        <begin position="147"/>
        <end position="199"/>
    </location>
</feature>
<protein>
    <submittedName>
        <fullName evidence="3">Peptidase M15</fullName>
    </submittedName>
</protein>
<keyword evidence="4" id="KW-1185">Reference proteome</keyword>
<dbReference type="PANTHER" id="PTHR34385:SF1">
    <property type="entry name" value="PEPTIDOGLYCAN L-ALANYL-D-GLUTAMATE ENDOPEPTIDASE CWLK"/>
    <property type="match status" value="1"/>
</dbReference>
<dbReference type="InterPro" id="IPR009045">
    <property type="entry name" value="Zn_M74/Hedgehog-like"/>
</dbReference>
<dbReference type="Proteomes" id="UP000251891">
    <property type="component" value="Unassembled WGS sequence"/>
</dbReference>
<comment type="caution">
    <text evidence="3">The sequence shown here is derived from an EMBL/GenBank/DDBJ whole genome shotgun (WGS) entry which is preliminary data.</text>
</comment>
<evidence type="ECO:0000313" key="4">
    <source>
        <dbReference type="Proteomes" id="UP000251891"/>
    </source>
</evidence>
<dbReference type="InterPro" id="IPR003709">
    <property type="entry name" value="VanY-like_core_dom"/>
</dbReference>
<sequence>MPTPRSASLVAVFSVMALLVLTSAPPGYVSLGQAAQQAADPIETLRRQATKARTDLEKATKQWESRRTELARSQVKLREALRELAKAEAEWNRIREPLARLANATYQQPGALGSMAIFGPGSTESTLRAAADVTHLANAQEALIKQATVLQDRRQRLATTVQELQSRNAVEQTRLLQQINALKQRSAQLTKDLTELLDRMRISRDRRLALACDRDLVADARRFPNGLIPDKYLCDLPQRGHTLRADAALGFYKLNSAYKQRFGRDMCVTDAYRSLGEQQSVYYRRPGFAAVPGRSNHGLGTALDLCGGVQIQGSAQFNWLEANSRRYGWFHPRWAYSSPFEPWHWEFGSEYG</sequence>
<name>A0A365H7E6_9ACTN</name>
<dbReference type="GO" id="GO:0006508">
    <property type="term" value="P:proteolysis"/>
    <property type="evidence" value="ECO:0007669"/>
    <property type="project" value="InterPro"/>
</dbReference>